<evidence type="ECO:0000256" key="2">
    <source>
        <dbReference type="SAM" id="Phobius"/>
    </source>
</evidence>
<gene>
    <name evidence="3" type="ORF">ACFQZM_17600</name>
</gene>
<evidence type="ECO:0000313" key="4">
    <source>
        <dbReference type="Proteomes" id="UP001597063"/>
    </source>
</evidence>
<keyword evidence="2" id="KW-0472">Membrane</keyword>
<feature type="transmembrane region" description="Helical" evidence="2">
    <location>
        <begin position="116"/>
        <end position="139"/>
    </location>
</feature>
<feature type="region of interest" description="Disordered" evidence="1">
    <location>
        <begin position="56"/>
        <end position="110"/>
    </location>
</feature>
<keyword evidence="2" id="KW-0812">Transmembrane</keyword>
<sequence>MSGTDPRRRHGPTGLLVALFVAAGLVFSYGLGHVPQARLCTEHAVRAPAAAVAALHQRTPGAATPSAGGPAAHGSPGHGSAAHESAAPSAHGLSAPSASGSAGSSLGAPVKPPHGPSHACLCLAVLFALLLLGLLAGGAGRAVRRLPARSGWTLVPPSGGTASFAPPPLLQVLRL</sequence>
<evidence type="ECO:0000313" key="3">
    <source>
        <dbReference type="EMBL" id="MFD0686319.1"/>
    </source>
</evidence>
<reference evidence="4" key="1">
    <citation type="journal article" date="2019" name="Int. J. Syst. Evol. Microbiol.">
        <title>The Global Catalogue of Microorganisms (GCM) 10K type strain sequencing project: providing services to taxonomists for standard genome sequencing and annotation.</title>
        <authorList>
            <consortium name="The Broad Institute Genomics Platform"/>
            <consortium name="The Broad Institute Genome Sequencing Center for Infectious Disease"/>
            <person name="Wu L."/>
            <person name="Ma J."/>
        </authorList>
    </citation>
    <scope>NUCLEOTIDE SEQUENCE [LARGE SCALE GENOMIC DNA]</scope>
    <source>
        <strain evidence="4">JCM 9371</strain>
    </source>
</reference>
<dbReference type="EMBL" id="JBHTGP010000010">
    <property type="protein sequence ID" value="MFD0686319.1"/>
    <property type="molecule type" value="Genomic_DNA"/>
</dbReference>
<name>A0ABW2XIR7_9ACTN</name>
<organism evidence="3 4">
    <name type="scientific">Actinomadura fibrosa</name>
    <dbReference type="NCBI Taxonomy" id="111802"/>
    <lineage>
        <taxon>Bacteria</taxon>
        <taxon>Bacillati</taxon>
        <taxon>Actinomycetota</taxon>
        <taxon>Actinomycetes</taxon>
        <taxon>Streptosporangiales</taxon>
        <taxon>Thermomonosporaceae</taxon>
        <taxon>Actinomadura</taxon>
    </lineage>
</organism>
<keyword evidence="2" id="KW-1133">Transmembrane helix</keyword>
<evidence type="ECO:0000256" key="1">
    <source>
        <dbReference type="SAM" id="MobiDB-lite"/>
    </source>
</evidence>
<dbReference type="RefSeq" id="WP_131762462.1">
    <property type="nucleotide sequence ID" value="NZ_CAACUY010000229.1"/>
</dbReference>
<dbReference type="Proteomes" id="UP001597063">
    <property type="component" value="Unassembled WGS sequence"/>
</dbReference>
<feature type="transmembrane region" description="Helical" evidence="2">
    <location>
        <begin position="12"/>
        <end position="31"/>
    </location>
</feature>
<protein>
    <submittedName>
        <fullName evidence="3">Uncharacterized protein</fullName>
    </submittedName>
</protein>
<feature type="compositionally biased region" description="Low complexity" evidence="1">
    <location>
        <begin position="56"/>
        <end position="109"/>
    </location>
</feature>
<accession>A0ABW2XIR7</accession>
<proteinExistence type="predicted"/>
<comment type="caution">
    <text evidence="3">The sequence shown here is derived from an EMBL/GenBank/DDBJ whole genome shotgun (WGS) entry which is preliminary data.</text>
</comment>
<keyword evidence="4" id="KW-1185">Reference proteome</keyword>